<organism evidence="3 4">
    <name type="scientific">Brevundimonas subvibrioides (strain ATCC 15264 / DSM 4735 / LMG 14903 / NBRC 16000 / CB 81)</name>
    <name type="common">Caulobacter subvibrioides</name>
    <dbReference type="NCBI Taxonomy" id="633149"/>
    <lineage>
        <taxon>Bacteria</taxon>
        <taxon>Pseudomonadati</taxon>
        <taxon>Pseudomonadota</taxon>
        <taxon>Alphaproteobacteria</taxon>
        <taxon>Caulobacterales</taxon>
        <taxon>Caulobacteraceae</taxon>
        <taxon>Brevundimonas</taxon>
    </lineage>
</organism>
<dbReference type="OrthoDB" id="7204556at2"/>
<dbReference type="SUPFAM" id="SSF53335">
    <property type="entry name" value="S-adenosyl-L-methionine-dependent methyltransferases"/>
    <property type="match status" value="1"/>
</dbReference>
<gene>
    <name evidence="3" type="ordered locus">Bresu_0654</name>
</gene>
<dbReference type="EMBL" id="CP002102">
    <property type="protein sequence ID" value="ADK99968.1"/>
    <property type="molecule type" value="Genomic_DNA"/>
</dbReference>
<dbReference type="FunCoup" id="D9QLB3">
    <property type="interactions" value="27"/>
</dbReference>
<keyword evidence="3" id="KW-0808">Transferase</keyword>
<evidence type="ECO:0000256" key="1">
    <source>
        <dbReference type="ARBA" id="ARBA00022691"/>
    </source>
</evidence>
<dbReference type="InterPro" id="IPR029063">
    <property type="entry name" value="SAM-dependent_MTases_sf"/>
</dbReference>
<dbReference type="RefSeq" id="WP_013268072.1">
    <property type="nucleotide sequence ID" value="NC_014375.1"/>
</dbReference>
<reference evidence="4" key="1">
    <citation type="journal article" date="2011" name="J. Bacteriol.">
        <title>Genome sequences of eight morphologically diverse alphaproteobacteria.</title>
        <authorList>
            <consortium name="US DOE Joint Genome Institute"/>
            <person name="Brown P.J."/>
            <person name="Kysela D.T."/>
            <person name="Buechlein A."/>
            <person name="Hemmerich C."/>
            <person name="Brun Y.V."/>
        </authorList>
    </citation>
    <scope>NUCLEOTIDE SEQUENCE [LARGE SCALE GENOMIC DNA]</scope>
    <source>
        <strain evidence="4">ATCC 15264 / DSM 4735 / LMG 14903 / NBRC 16000 / CB 81</strain>
    </source>
</reference>
<dbReference type="AlphaFoldDB" id="D9QLB3"/>
<dbReference type="GO" id="GO:0000179">
    <property type="term" value="F:rRNA (adenine-N6,N6-)-dimethyltransferase activity"/>
    <property type="evidence" value="ECO:0007669"/>
    <property type="project" value="InterPro"/>
</dbReference>
<keyword evidence="3" id="KW-0489">Methyltransferase</keyword>
<keyword evidence="4" id="KW-1185">Reference proteome</keyword>
<feature type="domain" description="Methyltransferase type 12" evidence="2">
    <location>
        <begin position="40"/>
        <end position="139"/>
    </location>
</feature>
<dbReference type="BioCyc" id="BSUB633149:G1GM8-655-MONOMER"/>
<dbReference type="HOGENOM" id="CLU_1118492_0_0_5"/>
<dbReference type="KEGG" id="bsb:Bresu_0654"/>
<keyword evidence="1" id="KW-0949">S-adenosyl-L-methionine</keyword>
<protein>
    <submittedName>
        <fullName evidence="3">Methyltransferase small</fullName>
    </submittedName>
</protein>
<evidence type="ECO:0000313" key="3">
    <source>
        <dbReference type="EMBL" id="ADK99968.1"/>
    </source>
</evidence>
<proteinExistence type="predicted"/>
<dbReference type="InParanoid" id="D9QLB3"/>
<dbReference type="STRING" id="633149.Bresu_0654"/>
<dbReference type="CDD" id="cd02440">
    <property type="entry name" value="AdoMet_MTases"/>
    <property type="match status" value="1"/>
</dbReference>
<sequence length="248" mass="26217">MTPTYHRIAYAGFEVANPVALSRVLAMIAQADLAPDAVALDIGAGAGGVSVAMARTHGLTVHAIERDPAMAAMIRARAAEPGLEDRLQVVCEDSASALDRLSPVNLIVALGTTEAAGRGVRDPAGILGGLAAHLRRPGHILWGDLFWRGDPPAPLRQIIGMTGDYATDDGWRSAAAEAGLECVVAEVSSDADWDAFFGGADARVRTWLEANPEAPEAAAIRARADQIRTTFDFGRPYLGFGLYLFRKA</sequence>
<dbReference type="Proteomes" id="UP000002696">
    <property type="component" value="Chromosome"/>
</dbReference>
<dbReference type="Gene3D" id="3.40.50.150">
    <property type="entry name" value="Vaccinia Virus protein VP39"/>
    <property type="match status" value="1"/>
</dbReference>
<evidence type="ECO:0000259" key="2">
    <source>
        <dbReference type="Pfam" id="PF08242"/>
    </source>
</evidence>
<dbReference type="InterPro" id="IPR020596">
    <property type="entry name" value="rRNA_Ade_Mease_Trfase_CS"/>
</dbReference>
<dbReference type="InterPro" id="IPR013217">
    <property type="entry name" value="Methyltransf_12"/>
</dbReference>
<evidence type="ECO:0000313" key="4">
    <source>
        <dbReference type="Proteomes" id="UP000002696"/>
    </source>
</evidence>
<name>D9QLB3_BRESC</name>
<dbReference type="Pfam" id="PF08242">
    <property type="entry name" value="Methyltransf_12"/>
    <property type="match status" value="1"/>
</dbReference>
<dbReference type="PROSITE" id="PS01131">
    <property type="entry name" value="RRNA_A_DIMETH"/>
    <property type="match status" value="1"/>
</dbReference>
<dbReference type="eggNOG" id="COG2242">
    <property type="taxonomic scope" value="Bacteria"/>
</dbReference>
<accession>D9QLB3</accession>